<comment type="caution">
    <text evidence="1">The sequence shown here is derived from an EMBL/GenBank/DDBJ whole genome shotgun (WGS) entry which is preliminary data.</text>
</comment>
<dbReference type="Proteomes" id="UP001303160">
    <property type="component" value="Unassembled WGS sequence"/>
</dbReference>
<proteinExistence type="predicted"/>
<dbReference type="AlphaFoldDB" id="A0AAN6XGK5"/>
<reference evidence="1" key="2">
    <citation type="submission" date="2023-05" db="EMBL/GenBank/DDBJ databases">
        <authorList>
            <consortium name="Lawrence Berkeley National Laboratory"/>
            <person name="Steindorff A."/>
            <person name="Hensen N."/>
            <person name="Bonometti L."/>
            <person name="Westerberg I."/>
            <person name="Brannstrom I.O."/>
            <person name="Guillou S."/>
            <person name="Cros-Aarteil S."/>
            <person name="Calhoun S."/>
            <person name="Haridas S."/>
            <person name="Kuo A."/>
            <person name="Mondo S."/>
            <person name="Pangilinan J."/>
            <person name="Riley R."/>
            <person name="Labutti K."/>
            <person name="Andreopoulos B."/>
            <person name="Lipzen A."/>
            <person name="Chen C."/>
            <person name="Yanf M."/>
            <person name="Daum C."/>
            <person name="Ng V."/>
            <person name="Clum A."/>
            <person name="Ohm R."/>
            <person name="Martin F."/>
            <person name="Silar P."/>
            <person name="Natvig D."/>
            <person name="Lalanne C."/>
            <person name="Gautier V."/>
            <person name="Ament-Velasquez S.L."/>
            <person name="Kruys A."/>
            <person name="Hutchinson M.I."/>
            <person name="Powell A.J."/>
            <person name="Barry K."/>
            <person name="Miller A.N."/>
            <person name="Grigoriev I.V."/>
            <person name="Debuchy R."/>
            <person name="Gladieux P."/>
            <person name="Thoren M.H."/>
            <person name="Johannesson H."/>
        </authorList>
    </citation>
    <scope>NUCLEOTIDE SEQUENCE</scope>
    <source>
        <strain evidence="1">CBS 315.58</strain>
    </source>
</reference>
<evidence type="ECO:0000313" key="2">
    <source>
        <dbReference type="Proteomes" id="UP001303160"/>
    </source>
</evidence>
<evidence type="ECO:0000313" key="1">
    <source>
        <dbReference type="EMBL" id="KAK4200343.1"/>
    </source>
</evidence>
<sequence>MAAPNTPIPAGRPAFLSRPPELFMLIGTFLSKTDAANAALTCVDLYYLFRPAVWEVICARGNAVDMNNRLSNLLKRARSELKALAEGAHPSRLFLHEIRLSAFWLAVAVFQPFPLITTSEISDLTLDLRLEPRMSKPVHLADNIYSFLSQAVYLKDLTIDLRHMDRHQVTNLDDLLRNKTSDFLPHLNKLRLISSVYDNNSKCKRSPESMMLGQWRMTHTLCNALGPQVTEFELIGGCDPFNDVVFEVAMITLGRRKAEYGSSLKRLLIGKACPKPSDWLYLCIGPRKVLDEYIKKDHADSIEWFAILNDSKYRPPGGYEAWNTAQDAVACLTESLSGMPRLSRVAFPLVDFPVLARSEMDDSGVPRLYGNCAENFDIEAVDEAMEYVTRGVMEGVPHLERVAFWSLTQERGVEAVREGEEIHLEFHDVEDDWWMPGPRGEEQWPMGIWGYRF</sequence>
<gene>
    <name evidence="1" type="ORF">QBC40DRAFT_174111</name>
</gene>
<dbReference type="EMBL" id="MU863920">
    <property type="protein sequence ID" value="KAK4200343.1"/>
    <property type="molecule type" value="Genomic_DNA"/>
</dbReference>
<name>A0AAN6XGK5_9PEZI</name>
<keyword evidence="2" id="KW-1185">Reference proteome</keyword>
<accession>A0AAN6XGK5</accession>
<organism evidence="1 2">
    <name type="scientific">Triangularia verruculosa</name>
    <dbReference type="NCBI Taxonomy" id="2587418"/>
    <lineage>
        <taxon>Eukaryota</taxon>
        <taxon>Fungi</taxon>
        <taxon>Dikarya</taxon>
        <taxon>Ascomycota</taxon>
        <taxon>Pezizomycotina</taxon>
        <taxon>Sordariomycetes</taxon>
        <taxon>Sordariomycetidae</taxon>
        <taxon>Sordariales</taxon>
        <taxon>Podosporaceae</taxon>
        <taxon>Triangularia</taxon>
    </lineage>
</organism>
<protein>
    <submittedName>
        <fullName evidence="1">Uncharacterized protein</fullName>
    </submittedName>
</protein>
<reference evidence="1" key="1">
    <citation type="journal article" date="2023" name="Mol. Phylogenet. Evol.">
        <title>Genome-scale phylogeny and comparative genomics of the fungal order Sordariales.</title>
        <authorList>
            <person name="Hensen N."/>
            <person name="Bonometti L."/>
            <person name="Westerberg I."/>
            <person name="Brannstrom I.O."/>
            <person name="Guillou S."/>
            <person name="Cros-Aarteil S."/>
            <person name="Calhoun S."/>
            <person name="Haridas S."/>
            <person name="Kuo A."/>
            <person name="Mondo S."/>
            <person name="Pangilinan J."/>
            <person name="Riley R."/>
            <person name="LaButti K."/>
            <person name="Andreopoulos B."/>
            <person name="Lipzen A."/>
            <person name="Chen C."/>
            <person name="Yan M."/>
            <person name="Daum C."/>
            <person name="Ng V."/>
            <person name="Clum A."/>
            <person name="Steindorff A."/>
            <person name="Ohm R.A."/>
            <person name="Martin F."/>
            <person name="Silar P."/>
            <person name="Natvig D.O."/>
            <person name="Lalanne C."/>
            <person name="Gautier V."/>
            <person name="Ament-Velasquez S.L."/>
            <person name="Kruys A."/>
            <person name="Hutchinson M.I."/>
            <person name="Powell A.J."/>
            <person name="Barry K."/>
            <person name="Miller A.N."/>
            <person name="Grigoriev I.V."/>
            <person name="Debuchy R."/>
            <person name="Gladieux P."/>
            <person name="Hiltunen Thoren M."/>
            <person name="Johannesson H."/>
        </authorList>
    </citation>
    <scope>NUCLEOTIDE SEQUENCE</scope>
    <source>
        <strain evidence="1">CBS 315.58</strain>
    </source>
</reference>